<reference evidence="1" key="1">
    <citation type="submission" date="2022-06" db="EMBL/GenBank/DDBJ databases">
        <authorList>
            <person name="Legras J.-L."/>
            <person name="Devillers H."/>
            <person name="Grondin C."/>
        </authorList>
    </citation>
    <scope>NUCLEOTIDE SEQUENCE</scope>
    <source>
        <strain evidence="1">CLIB 1444</strain>
    </source>
</reference>
<gene>
    <name evidence="1" type="ORF">CLIB1444_01S02168</name>
</gene>
<dbReference type="EMBL" id="CALSDN010000001">
    <property type="protein sequence ID" value="CAH6718235.1"/>
    <property type="molecule type" value="Genomic_DNA"/>
</dbReference>
<dbReference type="Proteomes" id="UP001152531">
    <property type="component" value="Unassembled WGS sequence"/>
</dbReference>
<evidence type="ECO:0000313" key="1">
    <source>
        <dbReference type="EMBL" id="CAH6718235.1"/>
    </source>
</evidence>
<protein>
    <submittedName>
        <fullName evidence="1">Uncharacterized protein</fullName>
    </submittedName>
</protein>
<keyword evidence="2" id="KW-1185">Reference proteome</keyword>
<organism evidence="1 2">
    <name type="scientific">[Candida] jaroonii</name>
    <dbReference type="NCBI Taxonomy" id="467808"/>
    <lineage>
        <taxon>Eukaryota</taxon>
        <taxon>Fungi</taxon>
        <taxon>Dikarya</taxon>
        <taxon>Ascomycota</taxon>
        <taxon>Saccharomycotina</taxon>
        <taxon>Pichiomycetes</taxon>
        <taxon>Debaryomycetaceae</taxon>
        <taxon>Yamadazyma</taxon>
    </lineage>
</organism>
<proteinExistence type="predicted"/>
<sequence length="66" mass="7783">MNQTKFKKDIQKKTKLTIKNDSSNLLIYLIYVNYLNNLIENSTSNNEITMTNLIKENETLLKKFRG</sequence>
<comment type="caution">
    <text evidence="1">The sequence shown here is derived from an EMBL/GenBank/DDBJ whole genome shotgun (WGS) entry which is preliminary data.</text>
</comment>
<name>A0ACA9Y007_9ASCO</name>
<accession>A0ACA9Y007</accession>
<evidence type="ECO:0000313" key="2">
    <source>
        <dbReference type="Proteomes" id="UP001152531"/>
    </source>
</evidence>